<feature type="non-terminal residue" evidence="1">
    <location>
        <position position="1"/>
    </location>
</feature>
<sequence length="55" mass="6561">VLDTSLLRNGIETWLKSEDLIKQRYKTLTLAYTIMMESLITMFLRRSEILRVIDQ</sequence>
<comment type="caution">
    <text evidence="1">The sequence shown here is derived from an EMBL/GenBank/DDBJ whole genome shotgun (WGS) entry which is preliminary data.</text>
</comment>
<protein>
    <submittedName>
        <fullName evidence="1">2013_t:CDS:1</fullName>
    </submittedName>
</protein>
<gene>
    <name evidence="1" type="ORF">DHETER_LOCUS13127</name>
</gene>
<reference evidence="1" key="1">
    <citation type="submission" date="2021-06" db="EMBL/GenBank/DDBJ databases">
        <authorList>
            <person name="Kallberg Y."/>
            <person name="Tangrot J."/>
            <person name="Rosling A."/>
        </authorList>
    </citation>
    <scope>NUCLEOTIDE SEQUENCE</scope>
    <source>
        <strain evidence="1">IL203A</strain>
    </source>
</reference>
<proteinExistence type="predicted"/>
<dbReference type="EMBL" id="CAJVPU010034649">
    <property type="protein sequence ID" value="CAG8725873.1"/>
    <property type="molecule type" value="Genomic_DNA"/>
</dbReference>
<evidence type="ECO:0000313" key="2">
    <source>
        <dbReference type="Proteomes" id="UP000789702"/>
    </source>
</evidence>
<name>A0ACA9PWX4_9GLOM</name>
<organism evidence="1 2">
    <name type="scientific">Dentiscutata heterogama</name>
    <dbReference type="NCBI Taxonomy" id="1316150"/>
    <lineage>
        <taxon>Eukaryota</taxon>
        <taxon>Fungi</taxon>
        <taxon>Fungi incertae sedis</taxon>
        <taxon>Mucoromycota</taxon>
        <taxon>Glomeromycotina</taxon>
        <taxon>Glomeromycetes</taxon>
        <taxon>Diversisporales</taxon>
        <taxon>Gigasporaceae</taxon>
        <taxon>Dentiscutata</taxon>
    </lineage>
</organism>
<dbReference type="Proteomes" id="UP000789702">
    <property type="component" value="Unassembled WGS sequence"/>
</dbReference>
<accession>A0ACA9PWX4</accession>
<keyword evidence="2" id="KW-1185">Reference proteome</keyword>
<evidence type="ECO:0000313" key="1">
    <source>
        <dbReference type="EMBL" id="CAG8725873.1"/>
    </source>
</evidence>